<dbReference type="RefSeq" id="WP_214360008.1">
    <property type="nucleotide sequence ID" value="NZ_JAEKFT010000003.1"/>
</dbReference>
<evidence type="ECO:0000313" key="4">
    <source>
        <dbReference type="Proteomes" id="UP000694660"/>
    </source>
</evidence>
<accession>A0A944D836</accession>
<dbReference type="Pfam" id="PF01841">
    <property type="entry name" value="Transglut_core"/>
    <property type="match status" value="1"/>
</dbReference>
<dbReference type="InterPro" id="IPR038765">
    <property type="entry name" value="Papain-like_cys_pep_sf"/>
</dbReference>
<sequence length="898" mass="96587">MKMPTHPIQILRCMRGSLVSLACLSLLAVSVNVQAQVVTESPEVVYSGSDAQPLLDKATQLGTAVAIYEYVHNTIEHSPYHGSRSGSVNTFLGQRGSDVDIATALIAMLRSQNIPARYAVGTVRIPAAQLTNWLGIPQLDTAVEVLKSQGIQGVTLAADRSTVDLEHAWAEAFVPFDQYRGIDTVSPAIDCSQAASASRCTWVALDASFKQKTYNNLNLDPYDAVSFDYTAYYNAIKNDDAARRDKNPLTILEDQIGEWLRTNHSGMTLEDVEDAGTIMELREGLLPASLPYQVVGGIRRYDTVATHDATVPGTEPEKWGKTLQVRVSFIVPTSGGGNIELSSSAPPTLLAELATKRLTLTTEFVGASNTPNMVIRLGGVEVARPISGVGTIGGYIPYIGDPFTMTVSMDGAPGVSGGADRNITATYSGIIGGYYLLATGGESSNWSQVHRAADQLLAANAQYKIVFNPGEAACQADGVNCTPYVDANDNGWDASDTVLLEDKPALDALTGGLLYVGATQYYAKMLEQFDRADRVMKTRTPVIGFLGVVSSVYEAEYIDGTAFSILPGGLLIDMKGITTGGSYRTNESAVTYSNRQFEFLAHIGSSLEHEIWQEITGYDAVSTVRGIQMALANGASLLNPKKIASSDTLPGLYPSFGFSTTAPPGFNYTPLTVYSTAPSTWTHSTSGSAFDTFLSTVDTGTGATQKLLATYSYSPSTGLYAWSECADYWEGQLQAFYNANGNISISPIDLCNQTFSGPVLTVISQFQSYWNNTIIPSQIGQTYFDYFDRNKGFTTTGRVYRTTPAANDAHDTLTVVSIRNDLNLRDIAQSWIEYLIPSKLTTGATYRFSVMIRKRYDAASNDLVSMSMEIANRSLSAGGGYVGLPGAAAAADNTKQGN</sequence>
<keyword evidence="1" id="KW-0732">Signal</keyword>
<dbReference type="SUPFAM" id="SSF54001">
    <property type="entry name" value="Cysteine proteinases"/>
    <property type="match status" value="1"/>
</dbReference>
<dbReference type="EMBL" id="JAEKFT010000003">
    <property type="protein sequence ID" value="MBT0960256.1"/>
    <property type="molecule type" value="Genomic_DNA"/>
</dbReference>
<protein>
    <submittedName>
        <fullName evidence="3">Transglutaminase domain-containing protein</fullName>
    </submittedName>
</protein>
<keyword evidence="4" id="KW-1185">Reference proteome</keyword>
<dbReference type="Proteomes" id="UP000694660">
    <property type="component" value="Unassembled WGS sequence"/>
</dbReference>
<dbReference type="AlphaFoldDB" id="A0A944D836"/>
<dbReference type="InterPro" id="IPR002931">
    <property type="entry name" value="Transglutaminase-like"/>
</dbReference>
<evidence type="ECO:0000259" key="2">
    <source>
        <dbReference type="Pfam" id="PF01841"/>
    </source>
</evidence>
<reference evidence="4" key="1">
    <citation type="journal article" date="2022" name="ISME J.">
        <title>Genetic and phylogenetic analysis of dissimilatory iodate-reducing bacteria identifies potential niches across the world's oceans.</title>
        <authorList>
            <person name="Reyes-Umana V."/>
            <person name="Henning Z."/>
            <person name="Lee K."/>
            <person name="Barnum T.P."/>
            <person name="Coates J.D."/>
        </authorList>
    </citation>
    <scope>NUCLEOTIDE SEQUENCE [LARGE SCALE GENOMIC DNA]</scope>
    <source>
        <strain evidence="4">IR12</strain>
    </source>
</reference>
<feature type="signal peptide" evidence="1">
    <location>
        <begin position="1"/>
        <end position="35"/>
    </location>
</feature>
<organism evidence="3 4">
    <name type="scientific">Denitromonas iodatirespirans</name>
    <dbReference type="NCBI Taxonomy" id="2795389"/>
    <lineage>
        <taxon>Bacteria</taxon>
        <taxon>Pseudomonadati</taxon>
        <taxon>Pseudomonadota</taxon>
        <taxon>Betaproteobacteria</taxon>
        <taxon>Rhodocyclales</taxon>
        <taxon>Zoogloeaceae</taxon>
        <taxon>Denitromonas</taxon>
    </lineage>
</organism>
<evidence type="ECO:0000313" key="3">
    <source>
        <dbReference type="EMBL" id="MBT0960256.1"/>
    </source>
</evidence>
<dbReference type="Gene3D" id="3.10.620.30">
    <property type="match status" value="1"/>
</dbReference>
<evidence type="ECO:0000256" key="1">
    <source>
        <dbReference type="SAM" id="SignalP"/>
    </source>
</evidence>
<proteinExistence type="predicted"/>
<feature type="domain" description="Transglutaminase-like" evidence="2">
    <location>
        <begin position="58"/>
        <end position="177"/>
    </location>
</feature>
<feature type="chain" id="PRO_5037351589" evidence="1">
    <location>
        <begin position="36"/>
        <end position="898"/>
    </location>
</feature>
<name>A0A944D836_DENI1</name>
<gene>
    <name evidence="3" type="ORF">I8J34_03625</name>
</gene>
<comment type="caution">
    <text evidence="3">The sequence shown here is derived from an EMBL/GenBank/DDBJ whole genome shotgun (WGS) entry which is preliminary data.</text>
</comment>